<dbReference type="OrthoDB" id="9787364at2"/>
<protein>
    <submittedName>
        <fullName evidence="1">Uncharacterized protein</fullName>
    </submittedName>
</protein>
<dbReference type="KEGG" id="nft:FBF37_01560"/>
<dbReference type="RefSeq" id="WP_138078836.1">
    <property type="nucleotide sequence ID" value="NZ_CP040004.1"/>
</dbReference>
<evidence type="ECO:0000313" key="1">
    <source>
        <dbReference type="EMBL" id="QCT42156.1"/>
    </source>
</evidence>
<sequence>MMEGTNNARAAVDKLLDMYDEYTALTVKIAAAERRLALAKLKNSSGEQIRIELDDLRHSQQQLSDNMTFDTPLVWVMYKFEAYQDEAQPIQTMHDFRLHCSKPGYICTKRFTFLNAHLCNNGQCPLMDDERYPDKMLLSEIFPLLGEIEQDEAFLFSWRAHEYYQEAGIVKKWQDYVDRRG</sequence>
<reference evidence="1 2" key="1">
    <citation type="submission" date="2019-04" db="EMBL/GenBank/DDBJ databases">
        <title>Saccharibacteria TM7 genomes.</title>
        <authorList>
            <person name="Bor B."/>
            <person name="He X."/>
            <person name="Chen T."/>
            <person name="Dewhirst F.E."/>
        </authorList>
    </citation>
    <scope>NUCLEOTIDE SEQUENCE [LARGE SCALE GENOMIC DNA]</scope>
    <source>
        <strain evidence="1 2">BB001</strain>
    </source>
</reference>
<accession>A0A4V1GDL0</accession>
<evidence type="ECO:0000313" key="2">
    <source>
        <dbReference type="Proteomes" id="UP000310639"/>
    </source>
</evidence>
<keyword evidence="2" id="KW-1185">Reference proteome</keyword>
<gene>
    <name evidence="1" type="ORF">FBF37_01560</name>
</gene>
<proteinExistence type="predicted"/>
<dbReference type="Proteomes" id="UP000310639">
    <property type="component" value="Chromosome"/>
</dbReference>
<dbReference type="AlphaFoldDB" id="A0A4V1GDL0"/>
<name>A0A4V1GDL0_9BACT</name>
<dbReference type="EMBL" id="CP040004">
    <property type="protein sequence ID" value="QCT42156.1"/>
    <property type="molecule type" value="Genomic_DNA"/>
</dbReference>
<organism evidence="1 2">
    <name type="scientific">Candidatus Nanosynbacter featherlites</name>
    <dbReference type="NCBI Taxonomy" id="2572088"/>
    <lineage>
        <taxon>Bacteria</taxon>
        <taxon>Candidatus Saccharimonadota</taxon>
        <taxon>Candidatus Saccharimonadia</taxon>
        <taxon>Candidatus Nanosynbacterales</taxon>
        <taxon>Candidatus Nanosynbacteraceae</taxon>
        <taxon>Candidatus Nanosynbacter</taxon>
    </lineage>
</organism>